<feature type="compositionally biased region" description="Basic and acidic residues" evidence="2">
    <location>
        <begin position="15"/>
        <end position="35"/>
    </location>
</feature>
<proteinExistence type="predicted"/>
<evidence type="ECO:0000313" key="3">
    <source>
        <dbReference type="EMBL" id="CAE7738141.1"/>
    </source>
</evidence>
<evidence type="ECO:0000256" key="1">
    <source>
        <dbReference type="SAM" id="Coils"/>
    </source>
</evidence>
<gene>
    <name evidence="3" type="ORF">SNEC2469_LOCUS21323</name>
</gene>
<comment type="caution">
    <text evidence="3">The sequence shown here is derived from an EMBL/GenBank/DDBJ whole genome shotgun (WGS) entry which is preliminary data.</text>
</comment>
<dbReference type="AlphaFoldDB" id="A0A812XK93"/>
<feature type="coiled-coil region" evidence="1">
    <location>
        <begin position="41"/>
        <end position="76"/>
    </location>
</feature>
<organism evidence="3 4">
    <name type="scientific">Symbiodinium necroappetens</name>
    <dbReference type="NCBI Taxonomy" id="1628268"/>
    <lineage>
        <taxon>Eukaryota</taxon>
        <taxon>Sar</taxon>
        <taxon>Alveolata</taxon>
        <taxon>Dinophyceae</taxon>
        <taxon>Suessiales</taxon>
        <taxon>Symbiodiniaceae</taxon>
        <taxon>Symbiodinium</taxon>
    </lineage>
</organism>
<dbReference type="Proteomes" id="UP000601435">
    <property type="component" value="Unassembled WGS sequence"/>
</dbReference>
<keyword evidence="1" id="KW-0175">Coiled coil</keyword>
<sequence>EFSLGVTQLLDDLLGKEAREGEDASPKRETEEAMRRSFQKAQEFCEEAQKYMDLVAQEEAEARRETDLKRKKAERRWEMSETADSQMFFSCDGFEAMRVENEARLQQVHQGIVDVMQSHGKQVPVDQAASPFAQTIDFKSSLGCTFIDQEDDASPILDFERLLERCEKMQAELERWGDVHGTPRGV</sequence>
<protein>
    <submittedName>
        <fullName evidence="3">Uncharacterized protein</fullName>
    </submittedName>
</protein>
<keyword evidence="4" id="KW-1185">Reference proteome</keyword>
<evidence type="ECO:0000313" key="4">
    <source>
        <dbReference type="Proteomes" id="UP000601435"/>
    </source>
</evidence>
<dbReference type="OrthoDB" id="443122at2759"/>
<feature type="non-terminal residue" evidence="3">
    <location>
        <position position="1"/>
    </location>
</feature>
<reference evidence="3" key="1">
    <citation type="submission" date="2021-02" db="EMBL/GenBank/DDBJ databases">
        <authorList>
            <person name="Dougan E. K."/>
            <person name="Rhodes N."/>
            <person name="Thang M."/>
            <person name="Chan C."/>
        </authorList>
    </citation>
    <scope>NUCLEOTIDE SEQUENCE</scope>
</reference>
<name>A0A812XK93_9DINO</name>
<accession>A0A812XK93</accession>
<feature type="region of interest" description="Disordered" evidence="2">
    <location>
        <begin position="15"/>
        <end position="38"/>
    </location>
</feature>
<evidence type="ECO:0000256" key="2">
    <source>
        <dbReference type="SAM" id="MobiDB-lite"/>
    </source>
</evidence>
<dbReference type="EMBL" id="CAJNJA010037766">
    <property type="protein sequence ID" value="CAE7738141.1"/>
    <property type="molecule type" value="Genomic_DNA"/>
</dbReference>